<gene>
    <name evidence="1" type="ORF">OBE_12659</name>
</gene>
<proteinExistence type="predicted"/>
<comment type="caution">
    <text evidence="1">The sequence shown here is derived from an EMBL/GenBank/DDBJ whole genome shotgun (WGS) entry which is preliminary data.</text>
</comment>
<dbReference type="AlphaFoldDB" id="K1RXN3"/>
<reference evidence="1" key="1">
    <citation type="journal article" date="2013" name="Environ. Microbiol.">
        <title>Microbiota from the distal guts of lean and obese adolescents exhibit partial functional redundancy besides clear differences in community structure.</title>
        <authorList>
            <person name="Ferrer M."/>
            <person name="Ruiz A."/>
            <person name="Lanza F."/>
            <person name="Haange S.B."/>
            <person name="Oberbach A."/>
            <person name="Till H."/>
            <person name="Bargiela R."/>
            <person name="Campoy C."/>
            <person name="Segura M.T."/>
            <person name="Richter M."/>
            <person name="von Bergen M."/>
            <person name="Seifert J."/>
            <person name="Suarez A."/>
        </authorList>
    </citation>
    <scope>NUCLEOTIDE SEQUENCE</scope>
</reference>
<accession>K1RXN3</accession>
<name>K1RXN3_9ZZZZ</name>
<dbReference type="EMBL" id="AJWZ01008727">
    <property type="protein sequence ID" value="EKC53302.1"/>
    <property type="molecule type" value="Genomic_DNA"/>
</dbReference>
<protein>
    <submittedName>
        <fullName evidence="1">Uncharacterized protein</fullName>
    </submittedName>
</protein>
<sequence>MAKKEQELTASMIDTFREFKETKNID</sequence>
<organism evidence="1">
    <name type="scientific">human gut metagenome</name>
    <dbReference type="NCBI Taxonomy" id="408170"/>
    <lineage>
        <taxon>unclassified sequences</taxon>
        <taxon>metagenomes</taxon>
        <taxon>organismal metagenomes</taxon>
    </lineage>
</organism>
<evidence type="ECO:0000313" key="1">
    <source>
        <dbReference type="EMBL" id="EKC53302.1"/>
    </source>
</evidence>
<feature type="non-terminal residue" evidence="1">
    <location>
        <position position="26"/>
    </location>
</feature>